<dbReference type="STRING" id="747676.F4S4W9"/>
<dbReference type="RefSeq" id="XP_007416418.1">
    <property type="nucleotide sequence ID" value="XM_007416356.1"/>
</dbReference>
<dbReference type="HOGENOM" id="CLU_001832_5_4_1"/>
<dbReference type="AlphaFoldDB" id="F4S4W9"/>
<name>F4S4W9_MELLP</name>
<organism evidence="3">
    <name type="scientific">Melampsora larici-populina (strain 98AG31 / pathotype 3-4-7)</name>
    <name type="common">Poplar leaf rust fungus</name>
    <dbReference type="NCBI Taxonomy" id="747676"/>
    <lineage>
        <taxon>Eukaryota</taxon>
        <taxon>Fungi</taxon>
        <taxon>Dikarya</taxon>
        <taxon>Basidiomycota</taxon>
        <taxon>Pucciniomycotina</taxon>
        <taxon>Pucciniomycetes</taxon>
        <taxon>Pucciniales</taxon>
        <taxon>Melampsoraceae</taxon>
        <taxon>Melampsora</taxon>
    </lineage>
</organism>
<dbReference type="Pfam" id="PF07717">
    <property type="entry name" value="OB_NTP_bind"/>
    <property type="match status" value="1"/>
</dbReference>
<dbReference type="VEuPathDB" id="FungiDB:MELLADRAFT_75787"/>
<evidence type="ECO:0000313" key="2">
    <source>
        <dbReference type="EMBL" id="EGG00219.1"/>
    </source>
</evidence>
<dbReference type="GO" id="GO:0071013">
    <property type="term" value="C:catalytic step 2 spliceosome"/>
    <property type="evidence" value="ECO:0007669"/>
    <property type="project" value="TreeGrafter"/>
</dbReference>
<dbReference type="PANTHER" id="PTHR18934">
    <property type="entry name" value="ATP-DEPENDENT RNA HELICASE"/>
    <property type="match status" value="1"/>
</dbReference>
<feature type="domain" description="DEAD-box helicase OB fold" evidence="1">
    <location>
        <begin position="66"/>
        <end position="145"/>
    </location>
</feature>
<protein>
    <recommendedName>
        <fullName evidence="1">DEAD-box helicase OB fold domain-containing protein</fullName>
    </recommendedName>
</protein>
<proteinExistence type="predicted"/>
<evidence type="ECO:0000259" key="1">
    <source>
        <dbReference type="Pfam" id="PF07717"/>
    </source>
</evidence>
<dbReference type="InParanoid" id="F4S4W9"/>
<gene>
    <name evidence="2" type="ORF">MELLADRAFT_75787</name>
</gene>
<sequence>MEGDHLTYLNVYNAFLKVGKSTAKWCQRYRLNFKALSRVISIRNQLGQYLKKFGIKLVSSEDQLMVRKALVSGYFRNLARFNLDGSYSSVRDGTILHVHPSSVMFNRKPETGWVIFHEVMETKKRFIRDLTVIEPDWLTELAGHYYQVLDKKARVDGSK</sequence>
<dbReference type="PANTHER" id="PTHR18934:SF136">
    <property type="entry name" value="ATP-DEPENDENT RNA HELICASE DHX35-RELATED"/>
    <property type="match status" value="1"/>
</dbReference>
<keyword evidence="3" id="KW-1185">Reference proteome</keyword>
<dbReference type="EMBL" id="GL883149">
    <property type="protein sequence ID" value="EGG00219.1"/>
    <property type="molecule type" value="Genomic_DNA"/>
</dbReference>
<reference evidence="3" key="1">
    <citation type="journal article" date="2011" name="Proc. Natl. Acad. Sci. U.S.A.">
        <title>Obligate biotrophy features unraveled by the genomic analysis of rust fungi.</title>
        <authorList>
            <person name="Duplessis S."/>
            <person name="Cuomo C.A."/>
            <person name="Lin Y.-C."/>
            <person name="Aerts A."/>
            <person name="Tisserant E."/>
            <person name="Veneault-Fourrey C."/>
            <person name="Joly D.L."/>
            <person name="Hacquard S."/>
            <person name="Amselem J."/>
            <person name="Cantarel B.L."/>
            <person name="Chiu R."/>
            <person name="Coutinho P.M."/>
            <person name="Feau N."/>
            <person name="Field M."/>
            <person name="Frey P."/>
            <person name="Gelhaye E."/>
            <person name="Goldberg J."/>
            <person name="Grabherr M.G."/>
            <person name="Kodira C.D."/>
            <person name="Kohler A."/>
            <person name="Kuees U."/>
            <person name="Lindquist E.A."/>
            <person name="Lucas S.M."/>
            <person name="Mago R."/>
            <person name="Mauceli E."/>
            <person name="Morin E."/>
            <person name="Murat C."/>
            <person name="Pangilinan J.L."/>
            <person name="Park R."/>
            <person name="Pearson M."/>
            <person name="Quesneville H."/>
            <person name="Rouhier N."/>
            <person name="Sakthikumar S."/>
            <person name="Salamov A.A."/>
            <person name="Schmutz J."/>
            <person name="Selles B."/>
            <person name="Shapiro H."/>
            <person name="Tanguay P."/>
            <person name="Tuskan G.A."/>
            <person name="Henrissat B."/>
            <person name="Van de Peer Y."/>
            <person name="Rouze P."/>
            <person name="Ellis J.G."/>
            <person name="Dodds P.N."/>
            <person name="Schein J.E."/>
            <person name="Zhong S."/>
            <person name="Hamelin R.C."/>
            <person name="Grigoriev I.V."/>
            <person name="Szabo L.J."/>
            <person name="Martin F."/>
        </authorList>
    </citation>
    <scope>NUCLEOTIDE SEQUENCE [LARGE SCALE GENOMIC DNA]</scope>
    <source>
        <strain evidence="3">98AG31 / pathotype 3-4-7</strain>
    </source>
</reference>
<evidence type="ECO:0000313" key="3">
    <source>
        <dbReference type="Proteomes" id="UP000001072"/>
    </source>
</evidence>
<dbReference type="GeneID" id="18932687"/>
<accession>F4S4W9</accession>
<dbReference type="eggNOG" id="KOG0922">
    <property type="taxonomic scope" value="Eukaryota"/>
</dbReference>
<dbReference type="OrthoDB" id="10253254at2759"/>
<dbReference type="GO" id="GO:0004386">
    <property type="term" value="F:helicase activity"/>
    <property type="evidence" value="ECO:0007669"/>
    <property type="project" value="TreeGrafter"/>
</dbReference>
<dbReference type="GO" id="GO:0003723">
    <property type="term" value="F:RNA binding"/>
    <property type="evidence" value="ECO:0007669"/>
    <property type="project" value="TreeGrafter"/>
</dbReference>
<dbReference type="InterPro" id="IPR011709">
    <property type="entry name" value="DEAD-box_helicase_OB_fold"/>
</dbReference>
<dbReference type="KEGG" id="mlr:MELLADRAFT_75787"/>
<dbReference type="Proteomes" id="UP000001072">
    <property type="component" value="Unassembled WGS sequence"/>
</dbReference>